<dbReference type="GO" id="GO:0005829">
    <property type="term" value="C:cytosol"/>
    <property type="evidence" value="ECO:0007669"/>
    <property type="project" value="TreeGrafter"/>
</dbReference>
<reference evidence="2" key="1">
    <citation type="submission" date="2018-05" db="EMBL/GenBank/DDBJ databases">
        <authorList>
            <person name="Lanie J.A."/>
            <person name="Ng W.-L."/>
            <person name="Kazmierczak K.M."/>
            <person name="Andrzejewski T.M."/>
            <person name="Davidsen T.M."/>
            <person name="Wayne K.J."/>
            <person name="Tettelin H."/>
            <person name="Glass J.I."/>
            <person name="Rusch D."/>
            <person name="Podicherti R."/>
            <person name="Tsui H.-C.T."/>
            <person name="Winkler M.E."/>
        </authorList>
    </citation>
    <scope>NUCLEOTIDE SEQUENCE</scope>
</reference>
<dbReference type="InterPro" id="IPR051786">
    <property type="entry name" value="ASN_synthetase/amidase"/>
</dbReference>
<dbReference type="PANTHER" id="PTHR43284">
    <property type="entry name" value="ASPARAGINE SYNTHETASE (GLUTAMINE-HYDROLYZING)"/>
    <property type="match status" value="1"/>
</dbReference>
<dbReference type="PANTHER" id="PTHR43284:SF1">
    <property type="entry name" value="ASPARAGINE SYNTHETASE"/>
    <property type="match status" value="1"/>
</dbReference>
<dbReference type="InterPro" id="IPR033738">
    <property type="entry name" value="AsnB_N"/>
</dbReference>
<accession>A0A381Z548</accession>
<name>A0A381Z548_9ZZZZ</name>
<dbReference type="InterPro" id="IPR029055">
    <property type="entry name" value="Ntn_hydrolases_N"/>
</dbReference>
<dbReference type="EMBL" id="UINC01019872">
    <property type="protein sequence ID" value="SVA84002.1"/>
    <property type="molecule type" value="Genomic_DNA"/>
</dbReference>
<evidence type="ECO:0000259" key="1">
    <source>
        <dbReference type="PROSITE" id="PS51278"/>
    </source>
</evidence>
<organism evidence="2">
    <name type="scientific">marine metagenome</name>
    <dbReference type="NCBI Taxonomy" id="408172"/>
    <lineage>
        <taxon>unclassified sequences</taxon>
        <taxon>metagenomes</taxon>
        <taxon>ecological metagenomes</taxon>
    </lineage>
</organism>
<dbReference type="InterPro" id="IPR017932">
    <property type="entry name" value="GATase_2_dom"/>
</dbReference>
<sequence length="129" mass="14660">MCGIFGFTGSDTSSIQIMMNAVAHRGPDDRGEYLSSGISLGHTRLAILDTSYRGKQPFFSPDRKVVSVFNGEIYNFSELRSKYLNEYHFRSGSDAEVIPYLYEKFGIDFIHKLRGIFAIAIYDKRSKLL</sequence>
<dbReference type="Pfam" id="PF13522">
    <property type="entry name" value="GATase_6"/>
    <property type="match status" value="1"/>
</dbReference>
<dbReference type="PROSITE" id="PS51278">
    <property type="entry name" value="GATASE_TYPE_2"/>
    <property type="match status" value="1"/>
</dbReference>
<protein>
    <recommendedName>
        <fullName evidence="1">Glutamine amidotransferase type-2 domain-containing protein</fullName>
    </recommendedName>
</protein>
<gene>
    <name evidence="2" type="ORF">METZ01_LOCUS136856</name>
</gene>
<feature type="domain" description="Glutamine amidotransferase type-2" evidence="1">
    <location>
        <begin position="2"/>
        <end position="129"/>
    </location>
</feature>
<dbReference type="SUPFAM" id="SSF56235">
    <property type="entry name" value="N-terminal nucleophile aminohydrolases (Ntn hydrolases)"/>
    <property type="match status" value="1"/>
</dbReference>
<dbReference type="AlphaFoldDB" id="A0A381Z548"/>
<dbReference type="Gene3D" id="3.60.20.10">
    <property type="entry name" value="Glutamine Phosphoribosylpyrophosphate, subunit 1, domain 1"/>
    <property type="match status" value="1"/>
</dbReference>
<dbReference type="CDD" id="cd00712">
    <property type="entry name" value="AsnB"/>
    <property type="match status" value="1"/>
</dbReference>
<feature type="non-terminal residue" evidence="2">
    <location>
        <position position="129"/>
    </location>
</feature>
<proteinExistence type="predicted"/>
<evidence type="ECO:0000313" key="2">
    <source>
        <dbReference type="EMBL" id="SVA84002.1"/>
    </source>
</evidence>